<keyword evidence="3" id="KW-0328">Glycosyltransferase</keyword>
<accession>A0A2P8FQI3</accession>
<sequence>MLQKDLLKISKWGLGAAVLIWMIGWLMLIPEDLSAQIAAISAEAVKNGRLDEQTGISPPIISFSVGAMRLFGVNQLSLHIPGFLAILFSLFCTYRFTRALAGAAPAVLSVLILGTSQATFLVNNELGDSSYLAACFIFALWQLNAYLETRKVISLLLSLVGIAGLIWVKNTFPDTSNQWPVDPLLTLLVTFSPWTIFFILAIIDLVQRVIFPDQGKEQKHELIILLSIIMPFIFAYLNPFRATFDVYMAYPVAAVVTAIYMIRRLESVPDTFSGLLAYLHAVAAYTALALLFCLVWFTFPADNYYGLVHFMALLAVLTWLIFFSSVRNKLIAGCVVFAIGANIVLTTYFYPNIYEYQAPAKLGIIARANGASHEQLFSYQAGTPYSLRFYSGTQVTEMDDFGKLVGMKNCLVYTHQNFVGEFKAIRPDLQILGSCEEYPRRILDFRFLDPNTRASYVQSKVLIKL</sequence>
<dbReference type="OrthoDB" id="917826at2"/>
<feature type="transmembrane region" description="Helical" evidence="1">
    <location>
        <begin position="188"/>
        <end position="210"/>
    </location>
</feature>
<dbReference type="RefSeq" id="WP_106598542.1">
    <property type="nucleotide sequence ID" value="NZ_PYAS01000015.1"/>
</dbReference>
<gene>
    <name evidence="3" type="ORF">CLV60_115185</name>
</gene>
<evidence type="ECO:0000256" key="1">
    <source>
        <dbReference type="SAM" id="Phobius"/>
    </source>
</evidence>
<keyword evidence="1" id="KW-0472">Membrane</keyword>
<evidence type="ECO:0000313" key="3">
    <source>
        <dbReference type="EMBL" id="PSL23988.1"/>
    </source>
</evidence>
<feature type="transmembrane region" description="Helical" evidence="1">
    <location>
        <begin position="222"/>
        <end position="240"/>
    </location>
</feature>
<name>A0A2P8FQI3_9BACT</name>
<feature type="transmembrane region" description="Helical" evidence="1">
    <location>
        <begin position="78"/>
        <end position="96"/>
    </location>
</feature>
<dbReference type="InterPro" id="IPR038731">
    <property type="entry name" value="RgtA/B/C-like"/>
</dbReference>
<keyword evidence="3" id="KW-0808">Transferase</keyword>
<feature type="transmembrane region" description="Helical" evidence="1">
    <location>
        <begin position="152"/>
        <end position="168"/>
    </location>
</feature>
<dbReference type="Proteomes" id="UP000241964">
    <property type="component" value="Unassembled WGS sequence"/>
</dbReference>
<feature type="transmembrane region" description="Helical" evidence="1">
    <location>
        <begin position="304"/>
        <end position="323"/>
    </location>
</feature>
<keyword evidence="1" id="KW-1133">Transmembrane helix</keyword>
<dbReference type="AlphaFoldDB" id="A0A2P8FQI3"/>
<comment type="caution">
    <text evidence="3">The sequence shown here is derived from an EMBL/GenBank/DDBJ whole genome shotgun (WGS) entry which is preliminary data.</text>
</comment>
<proteinExistence type="predicted"/>
<feature type="transmembrane region" description="Helical" evidence="1">
    <location>
        <begin position="12"/>
        <end position="29"/>
    </location>
</feature>
<feature type="transmembrane region" description="Helical" evidence="1">
    <location>
        <begin position="129"/>
        <end position="147"/>
    </location>
</feature>
<dbReference type="Pfam" id="PF13231">
    <property type="entry name" value="PMT_2"/>
    <property type="match status" value="1"/>
</dbReference>
<keyword evidence="4" id="KW-1185">Reference proteome</keyword>
<dbReference type="EMBL" id="PYAS01000015">
    <property type="protein sequence ID" value="PSL23988.1"/>
    <property type="molecule type" value="Genomic_DNA"/>
</dbReference>
<protein>
    <submittedName>
        <fullName evidence="3">Dolichyl-phosphate-mannose-protein mannosyltransferase</fullName>
    </submittedName>
</protein>
<evidence type="ECO:0000259" key="2">
    <source>
        <dbReference type="Pfam" id="PF13231"/>
    </source>
</evidence>
<feature type="transmembrane region" description="Helical" evidence="1">
    <location>
        <begin position="330"/>
        <end position="350"/>
    </location>
</feature>
<keyword evidence="1" id="KW-0812">Transmembrane</keyword>
<evidence type="ECO:0000313" key="4">
    <source>
        <dbReference type="Proteomes" id="UP000241964"/>
    </source>
</evidence>
<dbReference type="GO" id="GO:0016757">
    <property type="term" value="F:glycosyltransferase activity"/>
    <property type="evidence" value="ECO:0007669"/>
    <property type="project" value="UniProtKB-KW"/>
</dbReference>
<feature type="domain" description="Glycosyltransferase RgtA/B/C/D-like" evidence="2">
    <location>
        <begin position="66"/>
        <end position="169"/>
    </location>
</feature>
<organism evidence="3 4">
    <name type="scientific">Dyadobacter jiangsuensis</name>
    <dbReference type="NCBI Taxonomy" id="1591085"/>
    <lineage>
        <taxon>Bacteria</taxon>
        <taxon>Pseudomonadati</taxon>
        <taxon>Bacteroidota</taxon>
        <taxon>Cytophagia</taxon>
        <taxon>Cytophagales</taxon>
        <taxon>Spirosomataceae</taxon>
        <taxon>Dyadobacter</taxon>
    </lineage>
</organism>
<feature type="transmembrane region" description="Helical" evidence="1">
    <location>
        <begin position="103"/>
        <end position="123"/>
    </location>
</feature>
<reference evidence="3 4" key="1">
    <citation type="submission" date="2018-03" db="EMBL/GenBank/DDBJ databases">
        <title>Genomic Encyclopedia of Archaeal and Bacterial Type Strains, Phase II (KMG-II): from individual species to whole genera.</title>
        <authorList>
            <person name="Goeker M."/>
        </authorList>
    </citation>
    <scope>NUCLEOTIDE SEQUENCE [LARGE SCALE GENOMIC DNA]</scope>
    <source>
        <strain evidence="3 4">DSM 29057</strain>
    </source>
</reference>
<feature type="transmembrane region" description="Helical" evidence="1">
    <location>
        <begin position="275"/>
        <end position="298"/>
    </location>
</feature>